<evidence type="ECO:0000256" key="11">
    <source>
        <dbReference type="SAM" id="SignalP"/>
    </source>
</evidence>
<dbReference type="Gene3D" id="3.40.30.160">
    <property type="entry name" value="Collagenase ColT, N-terminal domain"/>
    <property type="match status" value="1"/>
</dbReference>
<evidence type="ECO:0000256" key="9">
    <source>
        <dbReference type="ARBA" id="ARBA00023049"/>
    </source>
</evidence>
<evidence type="ECO:0000256" key="4">
    <source>
        <dbReference type="ARBA" id="ARBA00022670"/>
    </source>
</evidence>
<protein>
    <submittedName>
        <fullName evidence="12">Collagenase</fullName>
    </submittedName>
</protein>
<proteinExistence type="predicted"/>
<organism evidence="12 13">
    <name type="scientific">Microbulbifer salipaludis</name>
    <dbReference type="NCBI Taxonomy" id="187980"/>
    <lineage>
        <taxon>Bacteria</taxon>
        <taxon>Pseudomonadati</taxon>
        <taxon>Pseudomonadota</taxon>
        <taxon>Gammaproteobacteria</taxon>
        <taxon>Cellvibrionales</taxon>
        <taxon>Microbulbiferaceae</taxon>
        <taxon>Microbulbifer</taxon>
    </lineage>
</organism>
<accession>A0ABS3E6F4</accession>
<keyword evidence="5" id="KW-0479">Metal-binding</keyword>
<dbReference type="EMBL" id="JAEKJR010000002">
    <property type="protein sequence ID" value="MBN8430879.1"/>
    <property type="molecule type" value="Genomic_DNA"/>
</dbReference>
<feature type="compositionally biased region" description="Basic and acidic residues" evidence="10">
    <location>
        <begin position="306"/>
        <end position="322"/>
    </location>
</feature>
<dbReference type="PANTHER" id="PTHR13062:SF9">
    <property type="entry name" value="MICROBIAL COLLAGENASE"/>
    <property type="match status" value="1"/>
</dbReference>
<evidence type="ECO:0000256" key="7">
    <source>
        <dbReference type="ARBA" id="ARBA00022801"/>
    </source>
</evidence>
<evidence type="ECO:0000256" key="6">
    <source>
        <dbReference type="ARBA" id="ARBA00022729"/>
    </source>
</evidence>
<keyword evidence="7" id="KW-0378">Hydrolase</keyword>
<gene>
    <name evidence="12" type="ORF">JF535_08435</name>
</gene>
<reference evidence="12 13" key="1">
    <citation type="submission" date="2020-12" db="EMBL/GenBank/DDBJ databases">
        <title>Oil enriched cultivation method for isolating marine PHA-producing bacteria.</title>
        <authorList>
            <person name="Zheng W."/>
            <person name="Yu S."/>
            <person name="Huang Y."/>
        </authorList>
    </citation>
    <scope>NUCLEOTIDE SEQUENCE [LARGE SCALE GENOMIC DNA]</scope>
    <source>
        <strain evidence="12 13">SN0-2</strain>
    </source>
</reference>
<dbReference type="PANTHER" id="PTHR13062">
    <property type="entry name" value="COLLAGENASE"/>
    <property type="match status" value="1"/>
</dbReference>
<evidence type="ECO:0000256" key="1">
    <source>
        <dbReference type="ARBA" id="ARBA00001947"/>
    </source>
</evidence>
<dbReference type="Gene3D" id="1.10.390.20">
    <property type="match status" value="1"/>
</dbReference>
<comment type="subcellular location">
    <subcellularLocation>
        <location evidence="2">Secreted</location>
    </subcellularLocation>
</comment>
<dbReference type="InterPro" id="IPR002169">
    <property type="entry name" value="Peptidase_M9A/M9B"/>
</dbReference>
<evidence type="ECO:0000256" key="2">
    <source>
        <dbReference type="ARBA" id="ARBA00004613"/>
    </source>
</evidence>
<feature type="chain" id="PRO_5046778256" evidence="11">
    <location>
        <begin position="41"/>
        <end position="329"/>
    </location>
</feature>
<keyword evidence="8" id="KW-0862">Zinc</keyword>
<comment type="cofactor">
    <cofactor evidence="1">
        <name>Zn(2+)</name>
        <dbReference type="ChEBI" id="CHEBI:29105"/>
    </cofactor>
</comment>
<feature type="region of interest" description="Disordered" evidence="10">
    <location>
        <begin position="300"/>
        <end position="329"/>
    </location>
</feature>
<keyword evidence="9" id="KW-0482">Metalloprotease</keyword>
<name>A0ABS3E6F4_9GAMM</name>
<evidence type="ECO:0000313" key="12">
    <source>
        <dbReference type="EMBL" id="MBN8430879.1"/>
    </source>
</evidence>
<evidence type="ECO:0000256" key="8">
    <source>
        <dbReference type="ARBA" id="ARBA00022833"/>
    </source>
</evidence>
<evidence type="ECO:0000313" key="13">
    <source>
        <dbReference type="Proteomes" id="UP000664293"/>
    </source>
</evidence>
<evidence type="ECO:0000256" key="10">
    <source>
        <dbReference type="SAM" id="MobiDB-lite"/>
    </source>
</evidence>
<keyword evidence="6 11" id="KW-0732">Signal</keyword>
<keyword evidence="3" id="KW-0964">Secreted</keyword>
<dbReference type="Pfam" id="PF01752">
    <property type="entry name" value="Peptidase_M9"/>
    <property type="match status" value="1"/>
</dbReference>
<sequence>MTRTQDTSPCNPLTSPVKTARHLSLVAASLLSALAMPGTAADIDQVLPIQHSCSSTLKIRAQDMTASQLNATCADLSAEEALFHQRLQTNQVPVPNDFNSALRVVVFDDYTQYDTYGYDLFGINTNNGGIYIEGTPSNPDNQASFYAHEASWLRPEFAIWNLEHEYVHYLDGRFIAYGGFNHYPGNMVWWSEGLAEYLSLGNDNPEAIAVARNHKPRHRKPSLASIFDTTYRDKTDQVYRWSYLAIRFLFERHYDEVIAMTNTLKNNDYSSYTAYLNNWQNSYESEYQNWLDGLVNSGAKGAPRNSKRDQMLMRHSAAEAKKRGNPHSH</sequence>
<dbReference type="PRINTS" id="PR00931">
    <property type="entry name" value="MICOLLPTASE"/>
</dbReference>
<comment type="caution">
    <text evidence="12">The sequence shown here is derived from an EMBL/GenBank/DDBJ whole genome shotgun (WGS) entry which is preliminary data.</text>
</comment>
<keyword evidence="4" id="KW-0645">Protease</keyword>
<evidence type="ECO:0000256" key="3">
    <source>
        <dbReference type="ARBA" id="ARBA00022525"/>
    </source>
</evidence>
<keyword evidence="13" id="KW-1185">Reference proteome</keyword>
<dbReference type="RefSeq" id="WP_207001167.1">
    <property type="nucleotide sequence ID" value="NZ_JAEKJR010000002.1"/>
</dbReference>
<dbReference type="Proteomes" id="UP000664293">
    <property type="component" value="Unassembled WGS sequence"/>
</dbReference>
<evidence type="ECO:0000256" key="5">
    <source>
        <dbReference type="ARBA" id="ARBA00022723"/>
    </source>
</evidence>
<feature type="signal peptide" evidence="11">
    <location>
        <begin position="1"/>
        <end position="40"/>
    </location>
</feature>